<feature type="non-terminal residue" evidence="3">
    <location>
        <position position="1"/>
    </location>
</feature>
<feature type="compositionally biased region" description="Basic and acidic residues" evidence="2">
    <location>
        <begin position="99"/>
        <end position="120"/>
    </location>
</feature>
<reference evidence="3" key="1">
    <citation type="submission" date="2023-10" db="EMBL/GenBank/DDBJ databases">
        <title>Genome assembly of Pristionchus species.</title>
        <authorList>
            <person name="Yoshida K."/>
            <person name="Sommer R.J."/>
        </authorList>
    </citation>
    <scope>NUCLEOTIDE SEQUENCE</scope>
    <source>
        <strain evidence="3">RS5133</strain>
    </source>
</reference>
<name>A0AAV5VC33_9BILA</name>
<evidence type="ECO:0000313" key="4">
    <source>
        <dbReference type="Proteomes" id="UP001432322"/>
    </source>
</evidence>
<dbReference type="EMBL" id="BTSY01000002">
    <property type="protein sequence ID" value="GMT15399.1"/>
    <property type="molecule type" value="Genomic_DNA"/>
</dbReference>
<protein>
    <submittedName>
        <fullName evidence="3">Uncharacterized protein</fullName>
    </submittedName>
</protein>
<organism evidence="3 4">
    <name type="scientific">Pristionchus fissidentatus</name>
    <dbReference type="NCBI Taxonomy" id="1538716"/>
    <lineage>
        <taxon>Eukaryota</taxon>
        <taxon>Metazoa</taxon>
        <taxon>Ecdysozoa</taxon>
        <taxon>Nematoda</taxon>
        <taxon>Chromadorea</taxon>
        <taxon>Rhabditida</taxon>
        <taxon>Rhabditina</taxon>
        <taxon>Diplogasteromorpha</taxon>
        <taxon>Diplogasteroidea</taxon>
        <taxon>Neodiplogasteridae</taxon>
        <taxon>Pristionchus</taxon>
    </lineage>
</organism>
<feature type="region of interest" description="Disordered" evidence="2">
    <location>
        <begin position="99"/>
        <end position="123"/>
    </location>
</feature>
<evidence type="ECO:0000256" key="1">
    <source>
        <dbReference type="SAM" id="Coils"/>
    </source>
</evidence>
<dbReference type="Proteomes" id="UP001432322">
    <property type="component" value="Unassembled WGS sequence"/>
</dbReference>
<comment type="caution">
    <text evidence="3">The sequence shown here is derived from an EMBL/GenBank/DDBJ whole genome shotgun (WGS) entry which is preliminary data.</text>
</comment>
<accession>A0AAV5VC33</accession>
<evidence type="ECO:0000256" key="2">
    <source>
        <dbReference type="SAM" id="MobiDB-lite"/>
    </source>
</evidence>
<sequence length="137" mass="16090">RAAIRKELRLDCIHLTHNLAVAESERIKAKEELARCIKSRINLEAENKKQAEELNILKDKTITDRDSQLVEMEKKIRDLEEDKKKKGEEMEKMREELARFTLSAEKEKTTENGKERRETDNALINGVKIKKEVQMEE</sequence>
<keyword evidence="1" id="KW-0175">Coiled coil</keyword>
<keyword evidence="4" id="KW-1185">Reference proteome</keyword>
<evidence type="ECO:0000313" key="3">
    <source>
        <dbReference type="EMBL" id="GMT15399.1"/>
    </source>
</evidence>
<feature type="coiled-coil region" evidence="1">
    <location>
        <begin position="40"/>
        <end position="96"/>
    </location>
</feature>
<dbReference type="AlphaFoldDB" id="A0AAV5VC33"/>
<gene>
    <name evidence="3" type="ORF">PFISCL1PPCAC_6696</name>
</gene>
<proteinExistence type="predicted"/>